<keyword evidence="1" id="KW-0732">Signal</keyword>
<organism evidence="3 4">
    <name type="scientific">Winogradskyella luteola</name>
    <dbReference type="NCBI Taxonomy" id="2828330"/>
    <lineage>
        <taxon>Bacteria</taxon>
        <taxon>Pseudomonadati</taxon>
        <taxon>Bacteroidota</taxon>
        <taxon>Flavobacteriia</taxon>
        <taxon>Flavobacteriales</taxon>
        <taxon>Flavobacteriaceae</taxon>
        <taxon>Winogradskyella</taxon>
    </lineage>
</organism>
<protein>
    <submittedName>
        <fullName evidence="3">M23 family metallopeptidase</fullName>
    </submittedName>
</protein>
<dbReference type="InterPro" id="IPR050570">
    <property type="entry name" value="Cell_wall_metabolism_enzyme"/>
</dbReference>
<dbReference type="EMBL" id="JAGSPD010000003">
    <property type="protein sequence ID" value="MBV7268494.1"/>
    <property type="molecule type" value="Genomic_DNA"/>
</dbReference>
<dbReference type="Pfam" id="PF01551">
    <property type="entry name" value="Peptidase_M23"/>
    <property type="match status" value="1"/>
</dbReference>
<dbReference type="PANTHER" id="PTHR21666:SF294">
    <property type="entry name" value="PEPTIDASE M23"/>
    <property type="match status" value="1"/>
</dbReference>
<proteinExistence type="predicted"/>
<feature type="signal peptide" evidence="1">
    <location>
        <begin position="1"/>
        <end position="21"/>
    </location>
</feature>
<feature type="domain" description="M23ase beta-sheet core" evidence="2">
    <location>
        <begin position="146"/>
        <end position="245"/>
    </location>
</feature>
<evidence type="ECO:0000256" key="1">
    <source>
        <dbReference type="SAM" id="SignalP"/>
    </source>
</evidence>
<comment type="caution">
    <text evidence="3">The sequence shown here is derived from an EMBL/GenBank/DDBJ whole genome shotgun (WGS) entry which is preliminary data.</text>
</comment>
<evidence type="ECO:0000313" key="4">
    <source>
        <dbReference type="Proteomes" id="UP001138894"/>
    </source>
</evidence>
<dbReference type="CDD" id="cd12797">
    <property type="entry name" value="M23_peptidase"/>
    <property type="match status" value="1"/>
</dbReference>
<evidence type="ECO:0000259" key="2">
    <source>
        <dbReference type="Pfam" id="PF01551"/>
    </source>
</evidence>
<reference evidence="3" key="1">
    <citation type="submission" date="2021-04" db="EMBL/GenBank/DDBJ databases">
        <authorList>
            <person name="Pira H."/>
            <person name="Risdian C."/>
            <person name="Wink J."/>
        </authorList>
    </citation>
    <scope>NUCLEOTIDE SEQUENCE</scope>
    <source>
        <strain evidence="3">WHY3</strain>
    </source>
</reference>
<gene>
    <name evidence="3" type="ORF">KCG49_04705</name>
</gene>
<keyword evidence="4" id="KW-1185">Reference proteome</keyword>
<accession>A0A9X1JP95</accession>
<dbReference type="InterPro" id="IPR016047">
    <property type="entry name" value="M23ase_b-sheet_dom"/>
</dbReference>
<name>A0A9X1JP95_9FLAO</name>
<sequence>MAKNNSTLLILFLFFTYQALAQDVSYTKKDSKDSLHINLINNTYTPIKITLEARDSLKKFIRVEPYSILPPKDSLINVIAIPKLKIPDSSDFKFGSYIKFYSVYGDPKTIKPDLDYLYTLPFSKGKKYKVTQSFNGKKSHNSIKSKYAIDFNLKIGDTVCAARGGIVVKTISHFKKSGGKDYIRKANKIVLMHSDGTYSNYVHLDFNGVMVNEGDIVKAGEAIGISGNTGYSGGPHLHFVVRKEDDIAIPVYFKGYKRKILKQDKKYKRTN</sequence>
<dbReference type="GO" id="GO:0004222">
    <property type="term" value="F:metalloendopeptidase activity"/>
    <property type="evidence" value="ECO:0007669"/>
    <property type="project" value="TreeGrafter"/>
</dbReference>
<dbReference type="AlphaFoldDB" id="A0A9X1JP95"/>
<dbReference type="Proteomes" id="UP001138894">
    <property type="component" value="Unassembled WGS sequence"/>
</dbReference>
<dbReference type="RefSeq" id="WP_218545047.1">
    <property type="nucleotide sequence ID" value="NZ_JAGSPD010000003.1"/>
</dbReference>
<dbReference type="PANTHER" id="PTHR21666">
    <property type="entry name" value="PEPTIDASE-RELATED"/>
    <property type="match status" value="1"/>
</dbReference>
<evidence type="ECO:0000313" key="3">
    <source>
        <dbReference type="EMBL" id="MBV7268494.1"/>
    </source>
</evidence>
<feature type="chain" id="PRO_5040856702" evidence="1">
    <location>
        <begin position="22"/>
        <end position="271"/>
    </location>
</feature>